<dbReference type="GeneID" id="89336861"/>
<dbReference type="Gene3D" id="1.20.1250.20">
    <property type="entry name" value="MFS general substrate transporter like domains"/>
    <property type="match status" value="2"/>
</dbReference>
<dbReference type="Proteomes" id="UP001432202">
    <property type="component" value="Chromosome"/>
</dbReference>
<feature type="transmembrane region" description="Helical" evidence="1">
    <location>
        <begin position="63"/>
        <end position="84"/>
    </location>
</feature>
<feature type="transmembrane region" description="Helical" evidence="1">
    <location>
        <begin position="90"/>
        <end position="110"/>
    </location>
</feature>
<evidence type="ECO:0000313" key="2">
    <source>
        <dbReference type="EMBL" id="WWQ59583.1"/>
    </source>
</evidence>
<feature type="transmembrane region" description="Helical" evidence="1">
    <location>
        <begin position="287"/>
        <end position="310"/>
    </location>
</feature>
<reference evidence="2 3" key="1">
    <citation type="submission" date="2024-02" db="EMBL/GenBank/DDBJ databases">
        <title>STSV induces naive adaptation in Sulfolobus.</title>
        <authorList>
            <person name="Xiang X."/>
            <person name="Song M."/>
        </authorList>
    </citation>
    <scope>NUCLEOTIDE SEQUENCE [LARGE SCALE GENOMIC DNA]</scope>
    <source>
        <strain evidence="2 3">RT2</strain>
    </source>
</reference>
<protein>
    <submittedName>
        <fullName evidence="2">MFS transporter</fullName>
    </submittedName>
</protein>
<organism evidence="2 3">
    <name type="scientific">Sulfolobus tengchongensis</name>
    <dbReference type="NCBI Taxonomy" id="207809"/>
    <lineage>
        <taxon>Archaea</taxon>
        <taxon>Thermoproteota</taxon>
        <taxon>Thermoprotei</taxon>
        <taxon>Sulfolobales</taxon>
        <taxon>Sulfolobaceae</taxon>
        <taxon>Sulfolobus</taxon>
    </lineage>
</organism>
<evidence type="ECO:0000313" key="3">
    <source>
        <dbReference type="Proteomes" id="UP001432202"/>
    </source>
</evidence>
<dbReference type="EMBL" id="CP146016">
    <property type="protein sequence ID" value="WWQ59583.1"/>
    <property type="molecule type" value="Genomic_DNA"/>
</dbReference>
<feature type="transmembrane region" description="Helical" evidence="1">
    <location>
        <begin position="353"/>
        <end position="378"/>
    </location>
</feature>
<gene>
    <name evidence="2" type="ORF">V6M85_08790</name>
</gene>
<name>A0AAX4L006_9CREN</name>
<keyword evidence="1" id="KW-0812">Transmembrane</keyword>
<keyword evidence="1" id="KW-0472">Membrane</keyword>
<feature type="transmembrane region" description="Helical" evidence="1">
    <location>
        <begin position="234"/>
        <end position="252"/>
    </location>
</feature>
<proteinExistence type="predicted"/>
<feature type="transmembrane region" description="Helical" evidence="1">
    <location>
        <begin position="322"/>
        <end position="347"/>
    </location>
</feature>
<dbReference type="GO" id="GO:0022857">
    <property type="term" value="F:transmembrane transporter activity"/>
    <property type="evidence" value="ECO:0007669"/>
    <property type="project" value="InterPro"/>
</dbReference>
<dbReference type="InterPro" id="IPR052528">
    <property type="entry name" value="Sugar_transport-like"/>
</dbReference>
<feature type="transmembrane region" description="Helical" evidence="1">
    <location>
        <begin position="264"/>
        <end position="281"/>
    </location>
</feature>
<keyword evidence="3" id="KW-1185">Reference proteome</keyword>
<dbReference type="RefSeq" id="WP_338598888.1">
    <property type="nucleotide sequence ID" value="NZ_CP146016.1"/>
</dbReference>
<feature type="transmembrane region" description="Helical" evidence="1">
    <location>
        <begin position="122"/>
        <end position="144"/>
    </location>
</feature>
<evidence type="ECO:0000256" key="1">
    <source>
        <dbReference type="SAM" id="Phobius"/>
    </source>
</evidence>
<feature type="transmembrane region" description="Helical" evidence="1">
    <location>
        <begin position="201"/>
        <end position="222"/>
    </location>
</feature>
<dbReference type="PANTHER" id="PTHR23526:SF2">
    <property type="entry name" value="MAJOR FACILITATOR SUPERFAMILY (MFS) PROFILE DOMAIN-CONTAINING PROTEIN"/>
    <property type="match status" value="1"/>
</dbReference>
<dbReference type="SUPFAM" id="SSF103473">
    <property type="entry name" value="MFS general substrate transporter"/>
    <property type="match status" value="1"/>
</dbReference>
<dbReference type="PANTHER" id="PTHR23526">
    <property type="entry name" value="INTEGRAL MEMBRANE TRANSPORT PROTEIN-RELATED"/>
    <property type="match status" value="1"/>
</dbReference>
<keyword evidence="1" id="KW-1133">Transmembrane helix</keyword>
<dbReference type="AlphaFoldDB" id="A0AAX4L006"/>
<dbReference type="Pfam" id="PF07690">
    <property type="entry name" value="MFS_1"/>
    <property type="match status" value="2"/>
</dbReference>
<accession>A0AAX4L006</accession>
<sequence>MKYLKFFAILSNLSNNLVNPFISFVSAYFGMNSEELALVTSATNAIPNISQYFLNFIKSRARLLLFLGTFINGILWIVSAFIPFNWIFLLIYFIITTSIGVANFGWNLIMDKVSRNNRGSTLSLYMVYATIGSLIATLITGLITGNNIELIRRFFIISGIMLISSAYLSRKVETDADYDKHKIMGSSNVMRTTSSTTINRFLGITFLFNLVLAIAWPIFPLAQVYKFHMNDENIAILSIETSIITILFRKIVAKLTDTRRKLTMFIGSAIYSIFPLSYALSDSINDIYIANLASGFTNAVGSVTYIAYLFDNSDETTVKRNLAIYNLTVGCGVMTGSIIGGVLYNYVSQFCNPIYAINLLLLITSILRLSVSSLFLTIKDAVKRN</sequence>
<dbReference type="InterPro" id="IPR011701">
    <property type="entry name" value="MFS"/>
</dbReference>
<feature type="transmembrane region" description="Helical" evidence="1">
    <location>
        <begin position="150"/>
        <end position="168"/>
    </location>
</feature>
<dbReference type="InterPro" id="IPR036259">
    <property type="entry name" value="MFS_trans_sf"/>
</dbReference>